<dbReference type="Proteomes" id="UP000812961">
    <property type="component" value="Unassembled WGS sequence"/>
</dbReference>
<organism evidence="4 5">
    <name type="scientific">Chitinophaga rhizophila</name>
    <dbReference type="NCBI Taxonomy" id="2866212"/>
    <lineage>
        <taxon>Bacteria</taxon>
        <taxon>Pseudomonadati</taxon>
        <taxon>Bacteroidota</taxon>
        <taxon>Chitinophagia</taxon>
        <taxon>Chitinophagales</taxon>
        <taxon>Chitinophagaceae</taxon>
        <taxon>Chitinophaga</taxon>
    </lineage>
</organism>
<evidence type="ECO:0000313" key="5">
    <source>
        <dbReference type="Proteomes" id="UP000812961"/>
    </source>
</evidence>
<keyword evidence="5" id="KW-1185">Reference proteome</keyword>
<dbReference type="EMBL" id="JAICCF010000001">
    <property type="protein sequence ID" value="MBW8683700.1"/>
    <property type="molecule type" value="Genomic_DNA"/>
</dbReference>
<comment type="caution">
    <text evidence="4">The sequence shown here is derived from an EMBL/GenBank/DDBJ whole genome shotgun (WGS) entry which is preliminary data.</text>
</comment>
<evidence type="ECO:0000259" key="3">
    <source>
        <dbReference type="Pfam" id="PF18175"/>
    </source>
</evidence>
<feature type="compositionally biased region" description="Low complexity" evidence="1">
    <location>
        <begin position="147"/>
        <end position="183"/>
    </location>
</feature>
<evidence type="ECO:0000256" key="2">
    <source>
        <dbReference type="SAM" id="Phobius"/>
    </source>
</evidence>
<evidence type="ECO:0000256" key="1">
    <source>
        <dbReference type="SAM" id="MobiDB-lite"/>
    </source>
</evidence>
<dbReference type="InterPro" id="IPR041268">
    <property type="entry name" value="HU-CCDC81_bac_2"/>
</dbReference>
<evidence type="ECO:0000313" key="4">
    <source>
        <dbReference type="EMBL" id="MBW8683700.1"/>
    </source>
</evidence>
<feature type="region of interest" description="Disordered" evidence="1">
    <location>
        <begin position="147"/>
        <end position="186"/>
    </location>
</feature>
<protein>
    <recommendedName>
        <fullName evidence="3">CCDC81-like prokaryotic HU domain-containing protein</fullName>
    </recommendedName>
</protein>
<name>A0ABS7G8R6_9BACT</name>
<dbReference type="Pfam" id="PF18175">
    <property type="entry name" value="HU-CCDC81_bac_2"/>
    <property type="match status" value="1"/>
</dbReference>
<proteinExistence type="predicted"/>
<keyword evidence="2" id="KW-0812">Transmembrane</keyword>
<feature type="transmembrane region" description="Helical" evidence="2">
    <location>
        <begin position="202"/>
        <end position="222"/>
    </location>
</feature>
<keyword evidence="2" id="KW-0472">Membrane</keyword>
<feature type="domain" description="CCDC81-like prokaryotic HU" evidence="3">
    <location>
        <begin position="50"/>
        <end position="106"/>
    </location>
</feature>
<gene>
    <name evidence="4" type="ORF">K1Y79_05080</name>
</gene>
<keyword evidence="2" id="KW-1133">Transmembrane helix</keyword>
<reference evidence="4 5" key="1">
    <citation type="submission" date="2021-08" db="EMBL/GenBank/DDBJ databases">
        <title>The genome sequence of Chitinophaga sp. B61.</title>
        <authorList>
            <person name="Zhang X."/>
        </authorList>
    </citation>
    <scope>NUCLEOTIDE SEQUENCE [LARGE SCALE GENOMIC DNA]</scope>
    <source>
        <strain evidence="4 5">B61</strain>
    </source>
</reference>
<accession>A0ABS7G8R6</accession>
<sequence length="349" mass="37804">MFRQHICCLPQLGVFKLTHTPARYDVTSKTILPPGEIITFEETLTNDGGLLEWISQKEHLVPAIAQLKMEKYLEDLKRALKNGEKIEIAGVGTLHANAVGRVSFDQEPPALTRDVLHVSPVIRQDVSHKVTVGNREMVNNQVVDHLTASPSSKSSSSSPAATPAPTPAAAEPKVSTPSTPVTTGNDYEYEGYAEEIPSKLRWLWIAIPVASVLAAAGVWYSVNKNRPEITRAESAVNPAPVEAVPAVENQAAADSANEEAAAAAAATESQILEYDVVFSVYKTRKAAESMFKKQKGWGRPVVLINGPDSSTFYLGEHFRTAPADTTAMKDSIGNKYGAKGKTFIDLRKP</sequence>